<feature type="domain" description="PNPLA" evidence="10">
    <location>
        <begin position="705"/>
        <end position="865"/>
    </location>
</feature>
<dbReference type="GO" id="GO:0006629">
    <property type="term" value="P:lipid metabolic process"/>
    <property type="evidence" value="ECO:0007669"/>
    <property type="project" value="UniProtKB-KW"/>
</dbReference>
<dbReference type="GO" id="GO:0047499">
    <property type="term" value="F:calcium-independent phospholipase A2 activity"/>
    <property type="evidence" value="ECO:0007669"/>
    <property type="project" value="InterPro"/>
</dbReference>
<feature type="repeat" description="ANK" evidence="7">
    <location>
        <begin position="396"/>
        <end position="428"/>
    </location>
</feature>
<dbReference type="InterPro" id="IPR002641">
    <property type="entry name" value="PNPLA_dom"/>
</dbReference>
<dbReference type="InterPro" id="IPR047148">
    <property type="entry name" value="PLPL9"/>
</dbReference>
<gene>
    <name evidence="11" type="ORF">CAUJ_LOCUS13853</name>
</gene>
<evidence type="ECO:0000256" key="6">
    <source>
        <dbReference type="ARBA" id="ARBA00023422"/>
    </source>
</evidence>
<dbReference type="SMART" id="SM00248">
    <property type="entry name" value="ANK"/>
    <property type="match status" value="7"/>
</dbReference>
<protein>
    <recommendedName>
        <fullName evidence="1">phospholipase A2</fullName>
        <ecNumber evidence="1">3.1.1.4</ecNumber>
    </recommendedName>
</protein>
<evidence type="ECO:0000256" key="7">
    <source>
        <dbReference type="PROSITE-ProRule" id="PRU00023"/>
    </source>
</evidence>
<dbReference type="Gene3D" id="3.40.1090.10">
    <property type="entry name" value="Cytosolic phospholipase A2 catalytic domain"/>
    <property type="match status" value="1"/>
</dbReference>
<evidence type="ECO:0000313" key="12">
    <source>
        <dbReference type="Proteomes" id="UP000835052"/>
    </source>
</evidence>
<evidence type="ECO:0000256" key="5">
    <source>
        <dbReference type="ARBA" id="ARBA00023098"/>
    </source>
</evidence>
<dbReference type="PROSITE" id="PS51635">
    <property type="entry name" value="PNPLA"/>
    <property type="match status" value="1"/>
</dbReference>
<feature type="short sequence motif" description="GXGXXG" evidence="8">
    <location>
        <begin position="709"/>
        <end position="714"/>
    </location>
</feature>
<dbReference type="Pfam" id="PF12796">
    <property type="entry name" value="Ank_2"/>
    <property type="match status" value="2"/>
</dbReference>
<dbReference type="EMBL" id="CAJGYM010000110">
    <property type="protein sequence ID" value="CAD6197946.1"/>
    <property type="molecule type" value="Genomic_DNA"/>
</dbReference>
<organism evidence="11 12">
    <name type="scientific">Caenorhabditis auriculariae</name>
    <dbReference type="NCBI Taxonomy" id="2777116"/>
    <lineage>
        <taxon>Eukaryota</taxon>
        <taxon>Metazoa</taxon>
        <taxon>Ecdysozoa</taxon>
        <taxon>Nematoda</taxon>
        <taxon>Chromadorea</taxon>
        <taxon>Rhabditida</taxon>
        <taxon>Rhabditina</taxon>
        <taxon>Rhabditomorpha</taxon>
        <taxon>Rhabditoidea</taxon>
        <taxon>Rhabditidae</taxon>
        <taxon>Peloderinae</taxon>
        <taxon>Caenorhabditis</taxon>
    </lineage>
</organism>
<evidence type="ECO:0000313" key="11">
    <source>
        <dbReference type="EMBL" id="CAD6197946.1"/>
    </source>
</evidence>
<dbReference type="PROSITE" id="PS50297">
    <property type="entry name" value="ANK_REP_REGION"/>
    <property type="match status" value="2"/>
</dbReference>
<keyword evidence="5" id="KW-0443">Lipid metabolism</keyword>
<dbReference type="Proteomes" id="UP000835052">
    <property type="component" value="Unassembled WGS sequence"/>
</dbReference>
<comment type="caution">
    <text evidence="11">The sequence shown here is derived from an EMBL/GenBank/DDBJ whole genome shotgun (WGS) entry which is preliminary data.</text>
</comment>
<dbReference type="GO" id="GO:0052816">
    <property type="term" value="F:long-chain fatty acyl-CoA hydrolase activity"/>
    <property type="evidence" value="ECO:0007669"/>
    <property type="project" value="TreeGrafter"/>
</dbReference>
<feature type="repeat" description="ANK" evidence="7">
    <location>
        <begin position="533"/>
        <end position="565"/>
    </location>
</feature>
<evidence type="ECO:0000256" key="2">
    <source>
        <dbReference type="ARBA" id="ARBA00022737"/>
    </source>
</evidence>
<dbReference type="OrthoDB" id="10021675at2759"/>
<dbReference type="PANTHER" id="PTHR24139:SF34">
    <property type="entry name" value="85_88 KDA CALCIUM-INDEPENDENT PHOSPHOLIPASE A2"/>
    <property type="match status" value="1"/>
</dbReference>
<dbReference type="PANTHER" id="PTHR24139">
    <property type="entry name" value="CALCIUM-INDEPENDENT PHOSPHOLIPASE A2"/>
    <property type="match status" value="1"/>
</dbReference>
<evidence type="ECO:0000256" key="9">
    <source>
        <dbReference type="SAM" id="MobiDB-lite"/>
    </source>
</evidence>
<reference evidence="11" key="1">
    <citation type="submission" date="2020-10" db="EMBL/GenBank/DDBJ databases">
        <authorList>
            <person name="Kikuchi T."/>
        </authorList>
    </citation>
    <scope>NUCLEOTIDE SEQUENCE</scope>
    <source>
        <strain evidence="11">NKZ352</strain>
    </source>
</reference>
<evidence type="ECO:0000256" key="4">
    <source>
        <dbReference type="ARBA" id="ARBA00023043"/>
    </source>
</evidence>
<dbReference type="EC" id="3.1.1.4" evidence="1"/>
<feature type="region of interest" description="Disordered" evidence="9">
    <location>
        <begin position="65"/>
        <end position="85"/>
    </location>
</feature>
<feature type="repeat" description="ANK" evidence="7">
    <location>
        <begin position="328"/>
        <end position="360"/>
    </location>
</feature>
<keyword evidence="3" id="KW-0378">Hydrolase</keyword>
<dbReference type="InterPro" id="IPR002110">
    <property type="entry name" value="Ankyrin_rpt"/>
</dbReference>
<evidence type="ECO:0000256" key="3">
    <source>
        <dbReference type="ARBA" id="ARBA00022801"/>
    </source>
</evidence>
<sequence length="1003" mass="111195">MAFVAVAWNETDTHVAGSTSNMTANEMFLMGLKADHHPDEDEKTPILVTADGPEGGIVLVPADAVKPSESDDNSEACDTPSSTTAELDDTMTHRFLSMVSSILMSTATVQRKASYIVGNDAWVPNDPEEIVEIPEDATFRYKKVHPTAEAPSKFVMKNGDFSVLTSEHAVSIVDNNNEGEAKRTNSEIELSSKRRDSIGSDLAHSATESKIEKVLEENRKKAPLHHLVITLWKSDSKDKKYMLSLYRSRNMADVVALCERCRENPELFRAFPKGVDTKVYMMNILNGLREHILWKSIHLASKIGLVEYFKTVKERKIKNSLHGICQPEGLPPLMIAIQNDQPEIVKVLLDLGADVTAVCADGSSALHIAAMTNPDMIRLLWSTGKCEKILNAPDGNGNSPMYVAVSNGYISCSRCLSSLGASLSAVNSTEAPTPLIGAIKRGKVDEPILNRILEMSPESLNEIEANTGNGVLHSATNKKTLLMFLNKTEKRLDPSARNFLQQTPLHVFVRRGDLALVMGICAHDIDINAVDSSGNTPLHLAVSNANVEIVRILLCLGADPNLINNHKESPRHVAARLADGIVAKDIVRSLIVCGAKSCPVHFIGCTFLCMHRENVAACQAKSSNPPFGDRKLTEDDKVNSIKVDKDAPTGAYEFELDPETQLVDEAYVEKNETRLFPHLMAVEQIKEKLKLIAEKKNKSHIINVLSLDGGGIRGLVMCQVLLELQKRLESPIFSYFDWVGATSTGSFIASALMTDVLFDSWSRPYNTTVLENFIQTSFGMKNMSEYEYPKAFFTTVRADTFPVQLELSRNYRLPLSEEENKELGFVDPKEIPLWRAARRSSAAPTYFFRLLKESLSMAIHFWNTSCQRVGKPERMVEIGCVLSVGTGVTPICPVDPSVFEMSDFMGLLRGIKNLSLVVLDQATATEGAPVTRSRSWCHSLGVPYFRLNAPLFKDILLDSNEDKELAQIMWDSVVYSHTHRKDFDELAELLKLVGTNKHRKNYL</sequence>
<name>A0A8S1HPJ4_9PELO</name>
<dbReference type="GO" id="GO:2000304">
    <property type="term" value="P:positive regulation of ceramide biosynthetic process"/>
    <property type="evidence" value="ECO:0007669"/>
    <property type="project" value="TreeGrafter"/>
</dbReference>
<dbReference type="SUPFAM" id="SSF48403">
    <property type="entry name" value="Ankyrin repeat"/>
    <property type="match status" value="1"/>
</dbReference>
<evidence type="ECO:0000256" key="1">
    <source>
        <dbReference type="ARBA" id="ARBA00013278"/>
    </source>
</evidence>
<keyword evidence="4 7" id="KW-0040">ANK repeat</keyword>
<evidence type="ECO:0000259" key="10">
    <source>
        <dbReference type="PROSITE" id="PS51635"/>
    </source>
</evidence>
<dbReference type="Pfam" id="PF01734">
    <property type="entry name" value="Patatin"/>
    <property type="match status" value="1"/>
</dbReference>
<accession>A0A8S1HPJ4</accession>
<dbReference type="AlphaFoldDB" id="A0A8S1HPJ4"/>
<dbReference type="GO" id="GO:0005739">
    <property type="term" value="C:mitochondrion"/>
    <property type="evidence" value="ECO:0007669"/>
    <property type="project" value="TreeGrafter"/>
</dbReference>
<dbReference type="InterPro" id="IPR036770">
    <property type="entry name" value="Ankyrin_rpt-contain_sf"/>
</dbReference>
<dbReference type="SUPFAM" id="SSF52151">
    <property type="entry name" value="FabD/lysophospholipase-like"/>
    <property type="match status" value="1"/>
</dbReference>
<keyword evidence="12" id="KW-1185">Reference proteome</keyword>
<keyword evidence="2" id="KW-0677">Repeat</keyword>
<comment type="catalytic activity">
    <reaction evidence="6">
        <text>a 1,2-diacyl-sn-glycero-3-phosphocholine + H2O = a 1-acyl-sn-glycero-3-phosphocholine + a fatty acid + H(+)</text>
        <dbReference type="Rhea" id="RHEA:15801"/>
        <dbReference type="ChEBI" id="CHEBI:15377"/>
        <dbReference type="ChEBI" id="CHEBI:15378"/>
        <dbReference type="ChEBI" id="CHEBI:28868"/>
        <dbReference type="ChEBI" id="CHEBI:57643"/>
        <dbReference type="ChEBI" id="CHEBI:58168"/>
        <dbReference type="EC" id="3.1.1.4"/>
    </reaction>
    <physiologicalReaction direction="left-to-right" evidence="6">
        <dbReference type="Rhea" id="RHEA:15802"/>
    </physiologicalReaction>
</comment>
<dbReference type="InterPro" id="IPR016035">
    <property type="entry name" value="Acyl_Trfase/lysoPLipase"/>
</dbReference>
<evidence type="ECO:0000256" key="8">
    <source>
        <dbReference type="PROSITE-ProRule" id="PRU01161"/>
    </source>
</evidence>
<comment type="caution">
    <text evidence="8">Lacks conserved residue(s) required for the propagation of feature annotation.</text>
</comment>
<dbReference type="Gene3D" id="1.25.40.20">
    <property type="entry name" value="Ankyrin repeat-containing domain"/>
    <property type="match status" value="2"/>
</dbReference>
<proteinExistence type="predicted"/>
<dbReference type="PROSITE" id="PS50088">
    <property type="entry name" value="ANK_REPEAT"/>
    <property type="match status" value="3"/>
</dbReference>